<protein>
    <submittedName>
        <fullName evidence="1">Uncharacterized protein</fullName>
    </submittedName>
</protein>
<proteinExistence type="predicted"/>
<sequence length="91" mass="10438">MIDVIEVPMNYDEIDSQQDNHKEILSGASSLLYKPSQTNESQAFYSLKVRSGYHKRLSGFQAEIICLSPWIDRQTPPYRITSMAYNLHASL</sequence>
<dbReference type="EMBL" id="JXLN01011189">
    <property type="protein sequence ID" value="KPM06960.1"/>
    <property type="molecule type" value="Genomic_DNA"/>
</dbReference>
<evidence type="ECO:0000313" key="1">
    <source>
        <dbReference type="EMBL" id="KPM06960.1"/>
    </source>
</evidence>
<name>A0A132A952_SARSC</name>
<accession>A0A132A952</accession>
<dbReference type="OrthoDB" id="19944at2759"/>
<gene>
    <name evidence="1" type="ORF">QR98_0054420</name>
</gene>
<dbReference type="Proteomes" id="UP000616769">
    <property type="component" value="Unassembled WGS sequence"/>
</dbReference>
<reference evidence="1 2" key="1">
    <citation type="journal article" date="2015" name="Parasit. Vectors">
        <title>Draft genome of the scabies mite.</title>
        <authorList>
            <person name="Rider S.D.Jr."/>
            <person name="Morgan M.S."/>
            <person name="Arlian L.G."/>
        </authorList>
    </citation>
    <scope>NUCLEOTIDE SEQUENCE [LARGE SCALE GENOMIC DNA]</scope>
    <source>
        <strain evidence="1">Arlian Lab</strain>
    </source>
</reference>
<organism evidence="1 2">
    <name type="scientific">Sarcoptes scabiei</name>
    <name type="common">Itch mite</name>
    <name type="synonym">Acarus scabiei</name>
    <dbReference type="NCBI Taxonomy" id="52283"/>
    <lineage>
        <taxon>Eukaryota</taxon>
        <taxon>Metazoa</taxon>
        <taxon>Ecdysozoa</taxon>
        <taxon>Arthropoda</taxon>
        <taxon>Chelicerata</taxon>
        <taxon>Arachnida</taxon>
        <taxon>Acari</taxon>
        <taxon>Acariformes</taxon>
        <taxon>Sarcoptiformes</taxon>
        <taxon>Astigmata</taxon>
        <taxon>Psoroptidia</taxon>
        <taxon>Sarcoptoidea</taxon>
        <taxon>Sarcoptidae</taxon>
        <taxon>Sarcoptinae</taxon>
        <taxon>Sarcoptes</taxon>
    </lineage>
</organism>
<dbReference type="VEuPathDB" id="VectorBase:SSCA004072"/>
<evidence type="ECO:0000313" key="2">
    <source>
        <dbReference type="Proteomes" id="UP000616769"/>
    </source>
</evidence>
<dbReference type="AlphaFoldDB" id="A0A132A952"/>
<comment type="caution">
    <text evidence="1">The sequence shown here is derived from an EMBL/GenBank/DDBJ whole genome shotgun (WGS) entry which is preliminary data.</text>
</comment>